<dbReference type="Pfam" id="PF24850">
    <property type="entry name" value="CC_BshC"/>
    <property type="match status" value="1"/>
</dbReference>
<dbReference type="InterPro" id="IPR011199">
    <property type="entry name" value="Bacillithiol_biosynth_BshC"/>
</dbReference>
<evidence type="ECO:0000259" key="4">
    <source>
        <dbReference type="Pfam" id="PF24850"/>
    </source>
</evidence>
<dbReference type="EC" id="6.-.-.-" evidence="2"/>
<reference evidence="5 6" key="1">
    <citation type="submission" date="2018-01" db="EMBL/GenBank/DDBJ databases">
        <authorList>
            <person name="Gaut B.S."/>
            <person name="Morton B.R."/>
            <person name="Clegg M.T."/>
            <person name="Duvall M.R."/>
        </authorList>
    </citation>
    <scope>NUCLEOTIDE SEQUENCE [LARGE SCALE GENOMIC DNA]</scope>
    <source>
        <strain evidence="5 6">HR-AV</strain>
    </source>
</reference>
<feature type="domain" description="Bacillithiol biosynthesis BshC C-terminal coiled-coil" evidence="4">
    <location>
        <begin position="372"/>
        <end position="526"/>
    </location>
</feature>
<dbReference type="EMBL" id="PQVF01000006">
    <property type="protein sequence ID" value="POY36572.1"/>
    <property type="molecule type" value="Genomic_DNA"/>
</dbReference>
<dbReference type="NCBIfam" id="TIGR03998">
    <property type="entry name" value="thiol_BshC"/>
    <property type="match status" value="1"/>
</dbReference>
<name>A0A2S5A2R6_9SPHI</name>
<dbReference type="OrthoDB" id="9765151at2"/>
<dbReference type="AlphaFoldDB" id="A0A2S5A2R6"/>
<dbReference type="Proteomes" id="UP000236893">
    <property type="component" value="Unassembled WGS sequence"/>
</dbReference>
<comment type="similarity">
    <text evidence="2">Belongs to the BshC family.</text>
</comment>
<gene>
    <name evidence="2 5" type="primary">bshC</name>
    <name evidence="5" type="ORF">C3K47_09355</name>
</gene>
<accession>A0A2S5A2R6</accession>
<evidence type="ECO:0000259" key="3">
    <source>
        <dbReference type="Pfam" id="PF10079"/>
    </source>
</evidence>
<protein>
    <recommendedName>
        <fullName evidence="2">Putative cysteine ligase BshC</fullName>
        <ecNumber evidence="2">6.-.-.-</ecNumber>
    </recommendedName>
</protein>
<comment type="caution">
    <text evidence="5">The sequence shown here is derived from an EMBL/GenBank/DDBJ whole genome shotgun (WGS) entry which is preliminary data.</text>
</comment>
<dbReference type="PIRSF" id="PIRSF012535">
    <property type="entry name" value="UCP012535"/>
    <property type="match status" value="1"/>
</dbReference>
<evidence type="ECO:0000313" key="5">
    <source>
        <dbReference type="EMBL" id="POY36572.1"/>
    </source>
</evidence>
<keyword evidence="2" id="KW-0175">Coiled coil</keyword>
<dbReference type="InterPro" id="IPR055399">
    <property type="entry name" value="CC_BshC"/>
</dbReference>
<dbReference type="Pfam" id="PF10079">
    <property type="entry name" value="Rossmann-like_BshC"/>
    <property type="match status" value="1"/>
</dbReference>
<feature type="coiled-coil region" evidence="2">
    <location>
        <begin position="448"/>
        <end position="475"/>
    </location>
</feature>
<proteinExistence type="inferred from homology"/>
<dbReference type="InterPro" id="IPR055398">
    <property type="entry name" value="Rossmann-like_BshC"/>
</dbReference>
<evidence type="ECO:0000256" key="1">
    <source>
        <dbReference type="ARBA" id="ARBA00022598"/>
    </source>
</evidence>
<organism evidence="5 6">
    <name type="scientific">Solitalea longa</name>
    <dbReference type="NCBI Taxonomy" id="2079460"/>
    <lineage>
        <taxon>Bacteria</taxon>
        <taxon>Pseudomonadati</taxon>
        <taxon>Bacteroidota</taxon>
        <taxon>Sphingobacteriia</taxon>
        <taxon>Sphingobacteriales</taxon>
        <taxon>Sphingobacteriaceae</taxon>
        <taxon>Solitalea</taxon>
    </lineage>
</organism>
<dbReference type="GO" id="GO:0016874">
    <property type="term" value="F:ligase activity"/>
    <property type="evidence" value="ECO:0007669"/>
    <property type="project" value="UniProtKB-UniRule"/>
</dbReference>
<sequence>MDCTLVNYSSTGFFSKNLTDYLSNASKLNNFYTYQPKLESFKQIIADKSAENINRTVLVEVLKDQYDSIGNGPWDEAIEALLLPTTFTVTTGHQLCLGTGPLYFIYKIITTINLAKKVEQANPGNRIIPVYWMATEDHDFEEINHFNLFGKKVCWELEAKGATGRLSTESIEPLLQELKSILGESEQAKELATLFESAYIHEKNLADATRVFVNELFGKYGLLIIDADDTRLKKQFSPIIKQDIIDQHSYQLVNKTVEALEKIDNHIQVKSREINFFYLDDQLRERIVFENNCYRVLNTNIGFSKEELEKEIDQHPEKFSPNVIMRPLYQECILPNLAYIGGGAEVSYWMELKSTFSHYQLNFPMLVLRNSALIVDEASKKRLQQLSLETKNLFTETNKLIDIFVKQQSSNELNLDAEIQKFEKAFIQVAMKAQNIDPTLAGSVEAEKTKFFNSLKGLESKLAKAEKKKFEQQTSQIVKVKEKLFPNGSLQERVENFMPQYLKFGNGFIDMLADNFDPLDFRFIIFE</sequence>
<keyword evidence="6" id="KW-1185">Reference proteome</keyword>
<feature type="domain" description="Bacillithiol biosynthesis BshC N-terminal Rossmann-like" evidence="3">
    <location>
        <begin position="1"/>
        <end position="370"/>
    </location>
</feature>
<keyword evidence="1 2" id="KW-0436">Ligase</keyword>
<dbReference type="RefSeq" id="WP_103788875.1">
    <property type="nucleotide sequence ID" value="NZ_PQVF01000006.1"/>
</dbReference>
<evidence type="ECO:0000256" key="2">
    <source>
        <dbReference type="HAMAP-Rule" id="MF_01867"/>
    </source>
</evidence>
<evidence type="ECO:0000313" key="6">
    <source>
        <dbReference type="Proteomes" id="UP000236893"/>
    </source>
</evidence>
<dbReference type="HAMAP" id="MF_01867">
    <property type="entry name" value="BshC"/>
    <property type="match status" value="1"/>
</dbReference>